<accession>A0A1W6B3P0</accession>
<dbReference type="EMBL" id="CP019706">
    <property type="protein sequence ID" value="ARJ41694.1"/>
    <property type="molecule type" value="Genomic_DNA"/>
</dbReference>
<evidence type="ECO:0000313" key="2">
    <source>
        <dbReference type="Proteomes" id="UP000192900"/>
    </source>
</evidence>
<keyword evidence="2" id="KW-1185">Reference proteome</keyword>
<dbReference type="Proteomes" id="UP000192900">
    <property type="component" value="Chromosome"/>
</dbReference>
<organism evidence="1 2">
    <name type="scientific">Pantoea alhagi</name>
    <dbReference type="NCBI Taxonomy" id="1891675"/>
    <lineage>
        <taxon>Bacteria</taxon>
        <taxon>Pseudomonadati</taxon>
        <taxon>Pseudomonadota</taxon>
        <taxon>Gammaproteobacteria</taxon>
        <taxon>Enterobacterales</taxon>
        <taxon>Erwiniaceae</taxon>
        <taxon>Pantoea</taxon>
    </lineage>
</organism>
<proteinExistence type="predicted"/>
<sequence length="77" mass="8618">MQAIGLTSARVIAHFNQQLAISQLSVSNSIAGLRQLGEISWPDMVESLSLVEQTLRQDPANIYCLMHFDCSMLIKQR</sequence>
<dbReference type="AlphaFoldDB" id="A0A1W6B3P0"/>
<gene>
    <name evidence="1" type="ORF">B1H58_06445</name>
</gene>
<evidence type="ECO:0000313" key="1">
    <source>
        <dbReference type="EMBL" id="ARJ41694.1"/>
    </source>
</evidence>
<protein>
    <submittedName>
        <fullName evidence="1">Uncharacterized protein</fullName>
    </submittedName>
</protein>
<reference evidence="1 2" key="1">
    <citation type="submission" date="2017-02" db="EMBL/GenBank/DDBJ databases">
        <title>Complete genome sequence of the drought resistance-promoting endophyte Pantoea alhagi LTYR-11Z.</title>
        <authorList>
            <person name="Zhang L."/>
        </authorList>
    </citation>
    <scope>NUCLEOTIDE SEQUENCE [LARGE SCALE GENOMIC DNA]</scope>
    <source>
        <strain evidence="1 2">LTYR-11Z</strain>
    </source>
</reference>
<dbReference type="KEGG" id="palh:B1H58_06445"/>
<dbReference type="STRING" id="1891675.B1H58_06445"/>
<name>A0A1W6B3P0_9GAMM</name>